<reference evidence="1" key="1">
    <citation type="journal article" date="2020" name="Stud. Mycol.">
        <title>101 Dothideomycetes genomes: a test case for predicting lifestyles and emergence of pathogens.</title>
        <authorList>
            <person name="Haridas S."/>
            <person name="Albert R."/>
            <person name="Binder M."/>
            <person name="Bloem J."/>
            <person name="Labutti K."/>
            <person name="Salamov A."/>
            <person name="Andreopoulos B."/>
            <person name="Baker S."/>
            <person name="Barry K."/>
            <person name="Bills G."/>
            <person name="Bluhm B."/>
            <person name="Cannon C."/>
            <person name="Castanera R."/>
            <person name="Culley D."/>
            <person name="Daum C."/>
            <person name="Ezra D."/>
            <person name="Gonzalez J."/>
            <person name="Henrissat B."/>
            <person name="Kuo A."/>
            <person name="Liang C."/>
            <person name="Lipzen A."/>
            <person name="Lutzoni F."/>
            <person name="Magnuson J."/>
            <person name="Mondo S."/>
            <person name="Nolan M."/>
            <person name="Ohm R."/>
            <person name="Pangilinan J."/>
            <person name="Park H.-J."/>
            <person name="Ramirez L."/>
            <person name="Alfaro M."/>
            <person name="Sun H."/>
            <person name="Tritt A."/>
            <person name="Yoshinaga Y."/>
            <person name="Zwiers L.-H."/>
            <person name="Turgeon B."/>
            <person name="Goodwin S."/>
            <person name="Spatafora J."/>
            <person name="Crous P."/>
            <person name="Grigoriev I."/>
        </authorList>
    </citation>
    <scope>NUCLEOTIDE SEQUENCE</scope>
    <source>
        <strain evidence="1">CBS 675.92</strain>
    </source>
</reference>
<dbReference type="InterPro" id="IPR046670">
    <property type="entry name" value="DUF6540"/>
</dbReference>
<sequence>MARKIYLAILHNDPPTPAHWAIFIPTTGHDLKGKLAQVDDRYIHDTVGNGAATEDTTAHDRLEMAALDVPPPKKSEDCFSPTAPNCQTWLEEYVEELIRKGYVTDAALEIVRAAPKRI</sequence>
<proteinExistence type="predicted"/>
<keyword evidence="2" id="KW-1185">Reference proteome</keyword>
<dbReference type="OrthoDB" id="2999773at2759"/>
<gene>
    <name evidence="1" type="ORF">CC80DRAFT_501460</name>
</gene>
<name>A0A6A5U688_9PLEO</name>
<protein>
    <submittedName>
        <fullName evidence="1">Uncharacterized protein</fullName>
    </submittedName>
</protein>
<organism evidence="1 2">
    <name type="scientific">Byssothecium circinans</name>
    <dbReference type="NCBI Taxonomy" id="147558"/>
    <lineage>
        <taxon>Eukaryota</taxon>
        <taxon>Fungi</taxon>
        <taxon>Dikarya</taxon>
        <taxon>Ascomycota</taxon>
        <taxon>Pezizomycotina</taxon>
        <taxon>Dothideomycetes</taxon>
        <taxon>Pleosporomycetidae</taxon>
        <taxon>Pleosporales</taxon>
        <taxon>Massarineae</taxon>
        <taxon>Massarinaceae</taxon>
        <taxon>Byssothecium</taxon>
    </lineage>
</organism>
<dbReference type="Proteomes" id="UP000800035">
    <property type="component" value="Unassembled WGS sequence"/>
</dbReference>
<dbReference type="AlphaFoldDB" id="A0A6A5U688"/>
<accession>A0A6A5U688</accession>
<dbReference type="EMBL" id="ML976983">
    <property type="protein sequence ID" value="KAF1960194.1"/>
    <property type="molecule type" value="Genomic_DNA"/>
</dbReference>
<dbReference type="Pfam" id="PF20174">
    <property type="entry name" value="DUF6540"/>
    <property type="match status" value="1"/>
</dbReference>
<evidence type="ECO:0000313" key="2">
    <source>
        <dbReference type="Proteomes" id="UP000800035"/>
    </source>
</evidence>
<evidence type="ECO:0000313" key="1">
    <source>
        <dbReference type="EMBL" id="KAF1960194.1"/>
    </source>
</evidence>